<dbReference type="AlphaFoldDB" id="W5NLH0"/>
<dbReference type="GO" id="GO:0045028">
    <property type="term" value="F:G protein-coupled purinergic nucleotide receptor activity"/>
    <property type="evidence" value="ECO:0000318"/>
    <property type="project" value="GO_Central"/>
</dbReference>
<name>W5NLH0_LEPOC</name>
<evidence type="ECO:0000256" key="6">
    <source>
        <dbReference type="ARBA" id="ARBA00023136"/>
    </source>
</evidence>
<evidence type="ECO:0000256" key="7">
    <source>
        <dbReference type="ARBA" id="ARBA00023157"/>
    </source>
</evidence>
<dbReference type="Proteomes" id="UP000018468">
    <property type="component" value="Linkage group LG14"/>
</dbReference>
<evidence type="ECO:0000256" key="2">
    <source>
        <dbReference type="ARBA" id="ARBA00022475"/>
    </source>
</evidence>
<dbReference type="SUPFAM" id="SSF81321">
    <property type="entry name" value="Family A G protein-coupled receptor-like"/>
    <property type="match status" value="1"/>
</dbReference>
<dbReference type="eggNOG" id="KOG3656">
    <property type="taxonomic scope" value="Eukaryota"/>
</dbReference>
<dbReference type="PROSITE" id="PS00237">
    <property type="entry name" value="G_PROTEIN_RECEP_F1_1"/>
    <property type="match status" value="1"/>
</dbReference>
<comment type="subcellular location">
    <subcellularLocation>
        <location evidence="1">Cell membrane</location>
        <topology evidence="1">Multi-pass membrane protein</topology>
    </subcellularLocation>
</comment>
<feature type="transmembrane region" description="Helical" evidence="12">
    <location>
        <begin position="116"/>
        <end position="137"/>
    </location>
</feature>
<dbReference type="Pfam" id="PF00001">
    <property type="entry name" value="7tm_1"/>
    <property type="match status" value="1"/>
</dbReference>
<proteinExistence type="inferred from homology"/>
<feature type="transmembrane region" description="Helical" evidence="12">
    <location>
        <begin position="251"/>
        <end position="268"/>
    </location>
</feature>
<keyword evidence="4 12" id="KW-1133">Transmembrane helix</keyword>
<evidence type="ECO:0000256" key="8">
    <source>
        <dbReference type="ARBA" id="ARBA00023170"/>
    </source>
</evidence>
<evidence type="ECO:0000256" key="3">
    <source>
        <dbReference type="ARBA" id="ARBA00022692"/>
    </source>
</evidence>
<dbReference type="PANTHER" id="PTHR24233:SF8">
    <property type="entry name" value="G-PROTEIN COUPLED RECEPTOR 87"/>
    <property type="match status" value="1"/>
</dbReference>
<evidence type="ECO:0000256" key="10">
    <source>
        <dbReference type="ARBA" id="ARBA00023224"/>
    </source>
</evidence>
<dbReference type="OMA" id="VVYINTC"/>
<feature type="transmembrane region" description="Helical" evidence="12">
    <location>
        <begin position="77"/>
        <end position="96"/>
    </location>
</feature>
<dbReference type="FunFam" id="1.20.1070.10:FF:000049">
    <property type="entry name" value="G-protein coupled receptor 87"/>
    <property type="match status" value="1"/>
</dbReference>
<dbReference type="EMBL" id="AHAT01022480">
    <property type="status" value="NOT_ANNOTATED_CDS"/>
    <property type="molecule type" value="Genomic_DNA"/>
</dbReference>
<keyword evidence="9" id="KW-0325">Glycoprotein</keyword>
<dbReference type="GO" id="GO:0007186">
    <property type="term" value="P:G protein-coupled receptor signaling pathway"/>
    <property type="evidence" value="ECO:0000318"/>
    <property type="project" value="GO_Central"/>
</dbReference>
<keyword evidence="6 12" id="KW-0472">Membrane</keyword>
<evidence type="ECO:0000313" key="15">
    <source>
        <dbReference type="Proteomes" id="UP000018468"/>
    </source>
</evidence>
<keyword evidence="3 11" id="KW-0812">Transmembrane</keyword>
<feature type="domain" description="G-protein coupled receptors family 1 profile" evidence="13">
    <location>
        <begin position="56"/>
        <end position="311"/>
    </location>
</feature>
<dbReference type="GO" id="GO:0005886">
    <property type="term" value="C:plasma membrane"/>
    <property type="evidence" value="ECO:0007669"/>
    <property type="project" value="UniProtKB-SubCell"/>
</dbReference>
<feature type="transmembrane region" description="Helical" evidence="12">
    <location>
        <begin position="203"/>
        <end position="226"/>
    </location>
</feature>
<reference evidence="15" key="1">
    <citation type="submission" date="2011-12" db="EMBL/GenBank/DDBJ databases">
        <title>The Draft Genome of Lepisosteus oculatus.</title>
        <authorList>
            <consortium name="The Broad Institute Genome Assembly &amp; Analysis Group"/>
            <consortium name="Computational R&amp;D Group"/>
            <consortium name="and Sequencing Platform"/>
            <person name="Di Palma F."/>
            <person name="Alfoldi J."/>
            <person name="Johnson J."/>
            <person name="Berlin A."/>
            <person name="Gnerre S."/>
            <person name="Jaffe D."/>
            <person name="MacCallum I."/>
            <person name="Young S."/>
            <person name="Walker B.J."/>
            <person name="Lander E.S."/>
            <person name="Lindblad-Toh K."/>
        </authorList>
    </citation>
    <scope>NUCLEOTIDE SEQUENCE [LARGE SCALE GENOMIC DNA]</scope>
</reference>
<keyword evidence="8 11" id="KW-0675">Receptor</keyword>
<dbReference type="PROSITE" id="PS50262">
    <property type="entry name" value="G_PROTEIN_RECEP_F1_2"/>
    <property type="match status" value="1"/>
</dbReference>
<organism evidence="14 15">
    <name type="scientific">Lepisosteus oculatus</name>
    <name type="common">Spotted gar</name>
    <dbReference type="NCBI Taxonomy" id="7918"/>
    <lineage>
        <taxon>Eukaryota</taxon>
        <taxon>Metazoa</taxon>
        <taxon>Chordata</taxon>
        <taxon>Craniata</taxon>
        <taxon>Vertebrata</taxon>
        <taxon>Euteleostomi</taxon>
        <taxon>Actinopterygii</taxon>
        <taxon>Neopterygii</taxon>
        <taxon>Holostei</taxon>
        <taxon>Semionotiformes</taxon>
        <taxon>Lepisosteidae</taxon>
        <taxon>Lepisosteus</taxon>
    </lineage>
</organism>
<accession>W5NLH0</accession>
<evidence type="ECO:0000256" key="4">
    <source>
        <dbReference type="ARBA" id="ARBA00022989"/>
    </source>
</evidence>
<dbReference type="Bgee" id="ENSLOCG00000017374">
    <property type="expression patterns" value="Expressed in intestine and 7 other cell types or tissues"/>
</dbReference>
<evidence type="ECO:0000256" key="11">
    <source>
        <dbReference type="RuleBase" id="RU000688"/>
    </source>
</evidence>
<keyword evidence="2" id="KW-1003">Cell membrane</keyword>
<evidence type="ECO:0000256" key="9">
    <source>
        <dbReference type="ARBA" id="ARBA00023180"/>
    </source>
</evidence>
<feature type="transmembrane region" description="Helical" evidence="12">
    <location>
        <begin position="149"/>
        <end position="171"/>
    </location>
</feature>
<dbReference type="InterPro" id="IPR000276">
    <property type="entry name" value="GPCR_Rhodpsn"/>
</dbReference>
<keyword evidence="5 11" id="KW-0297">G-protein coupled receptor</keyword>
<dbReference type="HOGENOM" id="CLU_009579_8_2_1"/>
<sequence length="355" mass="40158">RAAPDLLLRTVVSRPLVDMDSSSNGSCGNSSSIQSVVFAALFPPLYAIIFIGGLVLNSLAAWIFFQIKNRSSFILYLKNIAVADLVMTLTFPFTIASESGLGPWQLKAFVCRYSAVVFYASMYVSLSFLGLISLDRYLKIVKPFGESKLYNFTFTKFVSMGVWLGMIFLSLPNTILTNKTPTSENAHCCTYLKSDLGLKWHAAVSYINICIFIAVLVILIASYISIYKHVHRSNQQFVCTAKRETKPSQNIYIILVVFSICFVPYHLWRIPFTLSQIDKHFGEVGDAVLMYGKRITLFMSACNVCLDPVIYFLMCKSFTRKLGRKLHLGHHSSLNDSRQSTRRTQVRRFREYPSA</sequence>
<dbReference type="Ensembl" id="ENSLOCT00000021516.1">
    <property type="protein sequence ID" value="ENSLOCP00000021479.1"/>
    <property type="gene ID" value="ENSLOCG00000017374.1"/>
</dbReference>
<dbReference type="PRINTS" id="PR01157">
    <property type="entry name" value="P2YPURNOCPTR"/>
</dbReference>
<evidence type="ECO:0000256" key="1">
    <source>
        <dbReference type="ARBA" id="ARBA00004651"/>
    </source>
</evidence>
<protein>
    <submittedName>
        <fullName evidence="14">G protein-coupled receptor 87</fullName>
    </submittedName>
</protein>
<dbReference type="PANTHER" id="PTHR24233">
    <property type="entry name" value="P2Y PURINOCEPTOR-RELATED G-PROTEIN COUPLED RECEPTOR"/>
    <property type="match status" value="1"/>
</dbReference>
<evidence type="ECO:0000259" key="13">
    <source>
        <dbReference type="PROSITE" id="PS50262"/>
    </source>
</evidence>
<dbReference type="InterPro" id="IPR017452">
    <property type="entry name" value="GPCR_Rhodpsn_7TM"/>
</dbReference>
<dbReference type="GeneTree" id="ENSGT01110000267255"/>
<dbReference type="PRINTS" id="PR01735">
    <property type="entry name" value="P2Y13PRNCPTR"/>
</dbReference>
<reference evidence="14" key="3">
    <citation type="submission" date="2025-09" db="UniProtKB">
        <authorList>
            <consortium name="Ensembl"/>
        </authorList>
    </citation>
    <scope>IDENTIFICATION</scope>
</reference>
<dbReference type="PRINTS" id="PR00237">
    <property type="entry name" value="GPCRRHODOPSN"/>
</dbReference>
<dbReference type="InParanoid" id="W5NLH0"/>
<dbReference type="STRING" id="7918.ENSLOCP00000021479"/>
<dbReference type="Gene3D" id="1.20.1070.10">
    <property type="entry name" value="Rhodopsin 7-helix transmembrane proteins"/>
    <property type="match status" value="1"/>
</dbReference>
<feature type="transmembrane region" description="Helical" evidence="12">
    <location>
        <begin position="45"/>
        <end position="65"/>
    </location>
</feature>
<reference evidence="14" key="2">
    <citation type="submission" date="2025-08" db="UniProtKB">
        <authorList>
            <consortium name="Ensembl"/>
        </authorList>
    </citation>
    <scope>IDENTIFICATION</scope>
</reference>
<keyword evidence="15" id="KW-1185">Reference proteome</keyword>
<keyword evidence="10 11" id="KW-0807">Transducer</keyword>
<evidence type="ECO:0000256" key="12">
    <source>
        <dbReference type="SAM" id="Phobius"/>
    </source>
</evidence>
<comment type="similarity">
    <text evidence="11">Belongs to the G-protein coupled receptor 1 family.</text>
</comment>
<keyword evidence="7" id="KW-1015">Disulfide bond</keyword>
<evidence type="ECO:0000313" key="14">
    <source>
        <dbReference type="Ensembl" id="ENSLOCP00000021479.1"/>
    </source>
</evidence>
<feature type="transmembrane region" description="Helical" evidence="12">
    <location>
        <begin position="295"/>
        <end position="315"/>
    </location>
</feature>
<evidence type="ECO:0000256" key="5">
    <source>
        <dbReference type="ARBA" id="ARBA00023040"/>
    </source>
</evidence>
<dbReference type="InterPro" id="IPR008109">
    <property type="entry name" value="P2Y13_rcpt"/>
</dbReference>